<evidence type="ECO:0000256" key="3">
    <source>
        <dbReference type="ARBA" id="ARBA00004713"/>
    </source>
</evidence>
<dbReference type="InterPro" id="IPR011913">
    <property type="entry name" value="RfaE_dom_I"/>
</dbReference>
<protein>
    <recommendedName>
        <fullName evidence="12">Bifunctional protein HldE</fullName>
    </recommendedName>
    <domain>
        <recommendedName>
            <fullName evidence="12">D-beta-D-heptose 7-phosphate kinase</fullName>
            <ecNumber evidence="12">2.7.1.167</ecNumber>
        </recommendedName>
        <alternativeName>
            <fullName evidence="12">D-beta-D-heptose 7-phosphotransferase</fullName>
        </alternativeName>
        <alternativeName>
            <fullName evidence="12">D-glycero-beta-D-manno-heptose-7-phosphate kinase</fullName>
        </alternativeName>
    </domain>
    <domain>
        <recommendedName>
            <fullName evidence="12">D-beta-D-heptose 1-phosphate adenylyltransferase</fullName>
            <ecNumber evidence="12">2.7.7.70</ecNumber>
        </recommendedName>
        <alternativeName>
            <fullName evidence="12">D-glycero-beta-D-manno-heptose 1-phosphate adenylyltransferase</fullName>
        </alternativeName>
    </domain>
</protein>
<dbReference type="EC" id="2.7.1.167" evidence="12"/>
<dbReference type="SUPFAM" id="SSF53613">
    <property type="entry name" value="Ribokinase-like"/>
    <property type="match status" value="1"/>
</dbReference>
<name>A0A1M5V520_9BRAD</name>
<dbReference type="InterPro" id="IPR002173">
    <property type="entry name" value="Carboh/pur_kinase_PfkB_CS"/>
</dbReference>
<feature type="binding site" evidence="12">
    <location>
        <begin position="205"/>
        <end position="208"/>
    </location>
    <ligand>
        <name>ATP</name>
        <dbReference type="ChEBI" id="CHEBI:30616"/>
    </ligand>
</feature>
<dbReference type="GO" id="GO:0033786">
    <property type="term" value="F:heptose-1-phosphate adenylyltransferase activity"/>
    <property type="evidence" value="ECO:0007669"/>
    <property type="project" value="UniProtKB-UniRule"/>
</dbReference>
<dbReference type="Pfam" id="PF00294">
    <property type="entry name" value="PfkB"/>
    <property type="match status" value="1"/>
</dbReference>
<keyword evidence="6 12" id="KW-0547">Nucleotide-binding</keyword>
<dbReference type="EMBL" id="LT670817">
    <property type="protein sequence ID" value="SHH70290.1"/>
    <property type="molecule type" value="Genomic_DNA"/>
</dbReference>
<evidence type="ECO:0000256" key="1">
    <source>
        <dbReference type="ARBA" id="ARBA00002319"/>
    </source>
</evidence>
<dbReference type="NCBIfam" id="TIGR02199">
    <property type="entry name" value="rfaE_dom_II"/>
    <property type="match status" value="1"/>
</dbReference>
<dbReference type="Proteomes" id="UP000189796">
    <property type="component" value="Chromosome I"/>
</dbReference>
<proteinExistence type="inferred from homology"/>
<evidence type="ECO:0000313" key="15">
    <source>
        <dbReference type="EMBL" id="SHH70290.1"/>
    </source>
</evidence>
<dbReference type="GO" id="GO:0009244">
    <property type="term" value="P:lipopolysaccharide core region biosynthetic process"/>
    <property type="evidence" value="ECO:0007669"/>
    <property type="project" value="UniProtKB-UniPathway"/>
</dbReference>
<comment type="similarity">
    <text evidence="12">In the N-terminal section; belongs to the carbohydrate kinase PfkB family.</text>
</comment>
<dbReference type="InterPro" id="IPR023030">
    <property type="entry name" value="Bifunc_HldE"/>
</dbReference>
<keyword evidence="7 12" id="KW-0418">Kinase</keyword>
<evidence type="ECO:0000256" key="6">
    <source>
        <dbReference type="ARBA" id="ARBA00022741"/>
    </source>
</evidence>
<dbReference type="PANTHER" id="PTHR46969">
    <property type="entry name" value="BIFUNCTIONAL PROTEIN HLDE"/>
    <property type="match status" value="1"/>
</dbReference>
<dbReference type="InterPro" id="IPR029056">
    <property type="entry name" value="Ribokinase-like"/>
</dbReference>
<keyword evidence="8 12" id="KW-0067">ATP-binding</keyword>
<comment type="pathway">
    <text evidence="12">Nucleotide-sugar biosynthesis; ADP-L-glycero-beta-D-manno-heptose biosynthesis; ADP-L-glycero-beta-D-manno-heptose from D-glycero-beta-D-manno-heptose 7-phosphate: step 1/4.</text>
</comment>
<feature type="domain" description="Cytidyltransferase-like" evidence="14">
    <location>
        <begin position="358"/>
        <end position="467"/>
    </location>
</feature>
<dbReference type="EC" id="2.7.7.70" evidence="12"/>
<evidence type="ECO:0000256" key="7">
    <source>
        <dbReference type="ARBA" id="ARBA00022777"/>
    </source>
</evidence>
<dbReference type="Gene3D" id="3.40.50.620">
    <property type="entry name" value="HUPs"/>
    <property type="match status" value="1"/>
</dbReference>
<evidence type="ECO:0000256" key="4">
    <source>
        <dbReference type="ARBA" id="ARBA00022679"/>
    </source>
</evidence>
<evidence type="ECO:0000256" key="10">
    <source>
        <dbReference type="ARBA" id="ARBA00023277"/>
    </source>
</evidence>
<dbReference type="HAMAP" id="MF_01603">
    <property type="entry name" value="HldE"/>
    <property type="match status" value="1"/>
</dbReference>
<organism evidence="15 16">
    <name type="scientific">Bradyrhizobium erythrophlei</name>
    <dbReference type="NCBI Taxonomy" id="1437360"/>
    <lineage>
        <taxon>Bacteria</taxon>
        <taxon>Pseudomonadati</taxon>
        <taxon>Pseudomonadota</taxon>
        <taxon>Alphaproteobacteria</taxon>
        <taxon>Hyphomicrobiales</taxon>
        <taxon>Nitrobacteraceae</taxon>
        <taxon>Bradyrhizobium</taxon>
    </lineage>
</organism>
<evidence type="ECO:0000313" key="16">
    <source>
        <dbReference type="Proteomes" id="UP000189796"/>
    </source>
</evidence>
<accession>A0A1M5V520</accession>
<feature type="region of interest" description="Ribokinase" evidence="12">
    <location>
        <begin position="1"/>
        <end position="329"/>
    </location>
</feature>
<evidence type="ECO:0000256" key="8">
    <source>
        <dbReference type="ARBA" id="ARBA00022840"/>
    </source>
</evidence>
<dbReference type="AlphaFoldDB" id="A0A1M5V520"/>
<keyword evidence="4 12" id="KW-0808">Transferase</keyword>
<dbReference type="InterPro" id="IPR004821">
    <property type="entry name" value="Cyt_trans-like"/>
</dbReference>
<dbReference type="NCBIfam" id="TIGR02198">
    <property type="entry name" value="rfaE_dom_I"/>
    <property type="match status" value="1"/>
</dbReference>
<comment type="pathway">
    <text evidence="12">Nucleotide-sugar biosynthesis; ADP-L-glycero-beta-D-manno-heptose biosynthesis; ADP-L-glycero-beta-D-manno-heptose from D-glycero-beta-D-manno-heptose 7-phosphate: step 3/4.</text>
</comment>
<dbReference type="GO" id="GO:0005829">
    <property type="term" value="C:cytosol"/>
    <property type="evidence" value="ECO:0007669"/>
    <property type="project" value="TreeGrafter"/>
</dbReference>
<dbReference type="UniPathway" id="UPA00356">
    <property type="reaction ID" value="UER00437"/>
</dbReference>
<dbReference type="InterPro" id="IPR011611">
    <property type="entry name" value="PfkB_dom"/>
</dbReference>
<evidence type="ECO:0000256" key="11">
    <source>
        <dbReference type="ARBA" id="ARBA00047428"/>
    </source>
</evidence>
<keyword evidence="10 12" id="KW-0119">Carbohydrate metabolism</keyword>
<comment type="pathway">
    <text evidence="3">Bacterial outer membrane biogenesis; LPS core biosynthesis.</text>
</comment>
<comment type="function">
    <text evidence="1 12">Catalyzes the phosphorylation of D-glycero-D-manno-heptose 7-phosphate at the C-1 position to selectively form D-glycero-beta-D-manno-heptose-1,7-bisphosphate.</text>
</comment>
<dbReference type="UniPathway" id="UPA00958"/>
<dbReference type="OrthoDB" id="9802794at2"/>
<reference evidence="15 16" key="1">
    <citation type="submission" date="2016-11" db="EMBL/GenBank/DDBJ databases">
        <authorList>
            <person name="Jaros S."/>
            <person name="Januszkiewicz K."/>
            <person name="Wedrychowicz H."/>
        </authorList>
    </citation>
    <scope>NUCLEOTIDE SEQUENCE [LARGE SCALE GENOMIC DNA]</scope>
    <source>
        <strain evidence="15 16">GAS138</strain>
    </source>
</reference>
<keyword evidence="9 12" id="KW-0511">Multifunctional enzyme</keyword>
<dbReference type="GO" id="GO:0033785">
    <property type="term" value="F:heptose 7-phosphate kinase activity"/>
    <property type="evidence" value="ECO:0007669"/>
    <property type="project" value="UniProtKB-UniRule"/>
</dbReference>
<comment type="function">
    <text evidence="2 12">Catalyzes the ADP transfer from ATP to D-glycero-beta-D-manno-heptose 1-phosphate, yielding ADP-D-glycero-beta-D-manno-heptose.</text>
</comment>
<dbReference type="InterPro" id="IPR011914">
    <property type="entry name" value="RfaE_dom_II"/>
</dbReference>
<dbReference type="PANTHER" id="PTHR46969:SF1">
    <property type="entry name" value="BIFUNCTIONAL PROTEIN HLDE"/>
    <property type="match status" value="1"/>
</dbReference>
<comment type="catalytic activity">
    <reaction evidence="12">
        <text>D-glycero-beta-D-manno-heptose 7-phosphate + ATP = D-glycero-beta-D-manno-heptose 1,7-bisphosphate + ADP + H(+)</text>
        <dbReference type="Rhea" id="RHEA:27473"/>
        <dbReference type="ChEBI" id="CHEBI:15378"/>
        <dbReference type="ChEBI" id="CHEBI:30616"/>
        <dbReference type="ChEBI" id="CHEBI:60204"/>
        <dbReference type="ChEBI" id="CHEBI:60208"/>
        <dbReference type="ChEBI" id="CHEBI:456216"/>
        <dbReference type="EC" id="2.7.1.167"/>
    </reaction>
</comment>
<evidence type="ECO:0000259" key="14">
    <source>
        <dbReference type="Pfam" id="PF01467"/>
    </source>
</evidence>
<sequence>MFDFDALSHAIARRTVLCVGDLMLDEFVYGEVSRISPEAPAPVIAVQRSETNIGGAGNVARNVASIGARCIFVGLIGEDDAGAKLQAALAGESLIESVLVCDSERPTTRKVRFVSEHFSTHMLRADWELAAPAAADIEQRLIDAILPLLPRADIVLLSDYAKGVLTARVIRNVIDAARKLGKPVIVDPKSANFAIYRGATLLTPNRKEFAEATRSRADTQESIVDAAQDAMQLADCEAILVTQSEHGMTLAPRKGEAIHVPAHPVRVRDVSGAGDTVAAVLAATLAAGANWETAVRMANAAAAVAVGKKGTAVVTPAELRRKILPHAFLAAEEKIVATSSDLDAHLLDWRKQGLRIGFTNGCFDILHPGHVKVLTAARGACDRLIVGLNSDASVKRLKGEGRPVQDELARAEVLAALEAVDLVVIFEDDTPIRLIGQIRPSVLVKGGDYTRDQVVGHEIVEACGGKVLLVDVLPGFSTTSLVNRARGGTA</sequence>
<dbReference type="InterPro" id="IPR014729">
    <property type="entry name" value="Rossmann-like_a/b/a_fold"/>
</dbReference>
<dbReference type="SUPFAM" id="SSF52374">
    <property type="entry name" value="Nucleotidylyl transferase"/>
    <property type="match status" value="1"/>
</dbReference>
<dbReference type="CDD" id="cd01172">
    <property type="entry name" value="RfaE_like"/>
    <property type="match status" value="1"/>
</dbReference>
<dbReference type="GO" id="GO:0097171">
    <property type="term" value="P:ADP-L-glycero-beta-D-manno-heptose biosynthetic process"/>
    <property type="evidence" value="ECO:0007669"/>
    <property type="project" value="UniProtKB-UniPathway"/>
</dbReference>
<comment type="catalytic activity">
    <reaction evidence="11 12">
        <text>D-glycero-beta-D-manno-heptose 1-phosphate + ATP + H(+) = ADP-D-glycero-beta-D-manno-heptose + diphosphate</text>
        <dbReference type="Rhea" id="RHEA:27465"/>
        <dbReference type="ChEBI" id="CHEBI:15378"/>
        <dbReference type="ChEBI" id="CHEBI:30616"/>
        <dbReference type="ChEBI" id="CHEBI:33019"/>
        <dbReference type="ChEBI" id="CHEBI:59967"/>
        <dbReference type="ChEBI" id="CHEBI:61593"/>
        <dbReference type="EC" id="2.7.7.70"/>
    </reaction>
</comment>
<dbReference type="GO" id="GO:0005524">
    <property type="term" value="F:ATP binding"/>
    <property type="evidence" value="ECO:0007669"/>
    <property type="project" value="UniProtKB-UniRule"/>
</dbReference>
<dbReference type="NCBIfam" id="TIGR00125">
    <property type="entry name" value="cyt_tran_rel"/>
    <property type="match status" value="1"/>
</dbReference>
<dbReference type="GO" id="GO:0016773">
    <property type="term" value="F:phosphotransferase activity, alcohol group as acceptor"/>
    <property type="evidence" value="ECO:0007669"/>
    <property type="project" value="InterPro"/>
</dbReference>
<feature type="region of interest" description="Cytidylyltransferase" evidence="12">
    <location>
        <begin position="358"/>
        <end position="490"/>
    </location>
</feature>
<dbReference type="PROSITE" id="PS00583">
    <property type="entry name" value="PFKB_KINASES_1"/>
    <property type="match status" value="1"/>
</dbReference>
<comment type="subunit">
    <text evidence="12">Homodimer.</text>
</comment>
<dbReference type="Pfam" id="PF01467">
    <property type="entry name" value="CTP_transf_like"/>
    <property type="match status" value="1"/>
</dbReference>
<evidence type="ECO:0000256" key="9">
    <source>
        <dbReference type="ARBA" id="ARBA00023268"/>
    </source>
</evidence>
<dbReference type="RefSeq" id="WP_079604306.1">
    <property type="nucleotide sequence ID" value="NZ_LT670817.1"/>
</dbReference>
<dbReference type="Gene3D" id="3.40.1190.20">
    <property type="match status" value="1"/>
</dbReference>
<evidence type="ECO:0000256" key="12">
    <source>
        <dbReference type="HAMAP-Rule" id="MF_01603"/>
    </source>
</evidence>
<evidence type="ECO:0000259" key="13">
    <source>
        <dbReference type="Pfam" id="PF00294"/>
    </source>
</evidence>
<evidence type="ECO:0000256" key="5">
    <source>
        <dbReference type="ARBA" id="ARBA00022695"/>
    </source>
</evidence>
<feature type="domain" description="Carbohydrate kinase PfkB" evidence="13">
    <location>
        <begin position="15"/>
        <end position="315"/>
    </location>
</feature>
<evidence type="ECO:0000256" key="2">
    <source>
        <dbReference type="ARBA" id="ARBA00003753"/>
    </source>
</evidence>
<comment type="similarity">
    <text evidence="12">In the C-terminal section; belongs to the cytidylyltransferase family.</text>
</comment>
<gene>
    <name evidence="12" type="primary">hldE</name>
    <name evidence="15" type="ORF">SAMN05443248_5769</name>
</gene>
<keyword evidence="5 12" id="KW-0548">Nucleotidyltransferase</keyword>
<feature type="active site" evidence="12">
    <location>
        <position position="275"/>
    </location>
</feature>